<dbReference type="PANTHER" id="PTHR11236:SF9">
    <property type="entry name" value="ANTHRANILATE SYNTHASE COMPONENT 1"/>
    <property type="match status" value="1"/>
</dbReference>
<sequence>MHTCTAGSKSAAGIQHFPLTGNPDLLTLHEAFPKRYPHLLESTAGSRQGRYDILFAFPGDSIELHKPDDFDFLSALDDAWRAERVTDQSRQSMEFPFCGGWFLYLSYELVGQIEPRVKLPADESVLPVACATRFPAAIIFDHVSGQSSLVSEQGALLDVMLEDIDQLPDHTVCPEAFPIRLREEPEGNYIRAVERVLDYIRDGDVFQVNLSRAWTGGWPAHITTAWLYRRLRAANPGPFNGLATFGDNAVLSSSPERLVEVRNRQVQTRPIAGTRPRAGNAQEDEALSRELMAHPKERAEHIMLIDLERNDLGRIAVPGSVKVNELMVLESYASVHHIVSNVCAVQRPDVTPGDTIRAVFPGGTITGCPKVRCMEIIAALEGTGRGAYTGSMGYLNRDGSLDLNILIRTLVRSGDRLGFRAGAGIVADSNPQRELEETRAKADAMLHALKGEQR</sequence>
<keyword evidence="3" id="KW-0032">Aminotransferase</keyword>
<dbReference type="Pfam" id="PF00425">
    <property type="entry name" value="Chorismate_bind"/>
    <property type="match status" value="1"/>
</dbReference>
<dbReference type="Pfam" id="PF04715">
    <property type="entry name" value="Anth_synt_I_N"/>
    <property type="match status" value="1"/>
</dbReference>
<keyword evidence="3" id="KW-0808">Transferase</keyword>
<evidence type="ECO:0000313" key="3">
    <source>
        <dbReference type="EMBL" id="VAW77251.1"/>
    </source>
</evidence>
<dbReference type="AlphaFoldDB" id="A0A3B0YCT2"/>
<dbReference type="PANTHER" id="PTHR11236">
    <property type="entry name" value="AMINOBENZOATE/ANTHRANILATE SYNTHASE"/>
    <property type="match status" value="1"/>
</dbReference>
<name>A0A3B0YCT2_9ZZZZ</name>
<dbReference type="NCBIfam" id="NF006563">
    <property type="entry name" value="PRK09070.1"/>
    <property type="match status" value="1"/>
</dbReference>
<dbReference type="SUPFAM" id="SSF56322">
    <property type="entry name" value="ADC synthase"/>
    <property type="match status" value="1"/>
</dbReference>
<organism evidence="3">
    <name type="scientific">hydrothermal vent metagenome</name>
    <dbReference type="NCBI Taxonomy" id="652676"/>
    <lineage>
        <taxon>unclassified sequences</taxon>
        <taxon>metagenomes</taxon>
        <taxon>ecological metagenomes</taxon>
    </lineage>
</organism>
<dbReference type="GO" id="GO:0000162">
    <property type="term" value="P:L-tryptophan biosynthetic process"/>
    <property type="evidence" value="ECO:0007669"/>
    <property type="project" value="TreeGrafter"/>
</dbReference>
<feature type="domain" description="Anthranilate synthase component I N-terminal" evidence="2">
    <location>
        <begin position="36"/>
        <end position="146"/>
    </location>
</feature>
<dbReference type="InterPro" id="IPR015890">
    <property type="entry name" value="Chorismate_C"/>
</dbReference>
<dbReference type="InterPro" id="IPR019999">
    <property type="entry name" value="Anth_synth_I-like"/>
</dbReference>
<dbReference type="EMBL" id="UOFM01000215">
    <property type="protein sequence ID" value="VAW77251.1"/>
    <property type="molecule type" value="Genomic_DNA"/>
</dbReference>
<reference evidence="3" key="1">
    <citation type="submission" date="2018-06" db="EMBL/GenBank/DDBJ databases">
        <authorList>
            <person name="Zhirakovskaya E."/>
        </authorList>
    </citation>
    <scope>NUCLEOTIDE SEQUENCE</scope>
</reference>
<dbReference type="InterPro" id="IPR005801">
    <property type="entry name" value="ADC_synthase"/>
</dbReference>
<evidence type="ECO:0000259" key="1">
    <source>
        <dbReference type="Pfam" id="PF00425"/>
    </source>
</evidence>
<proteinExistence type="predicted"/>
<accession>A0A3B0YCT2</accession>
<evidence type="ECO:0000259" key="2">
    <source>
        <dbReference type="Pfam" id="PF04715"/>
    </source>
</evidence>
<dbReference type="InterPro" id="IPR006805">
    <property type="entry name" value="Anth_synth_I_N"/>
</dbReference>
<feature type="domain" description="Chorismate-utilising enzyme C-terminal" evidence="1">
    <location>
        <begin position="188"/>
        <end position="441"/>
    </location>
</feature>
<dbReference type="EC" id="2.6.1.85" evidence="3"/>
<dbReference type="Gene3D" id="3.60.120.10">
    <property type="entry name" value="Anthranilate synthase"/>
    <property type="match status" value="1"/>
</dbReference>
<protein>
    <submittedName>
        <fullName evidence="3">Para-aminobenzoate synthase, aminase component</fullName>
        <ecNumber evidence="3">2.6.1.85</ecNumber>
    </submittedName>
</protein>
<gene>
    <name evidence="3" type="ORF">MNBD_GAMMA14-1896</name>
</gene>
<dbReference type="GO" id="GO:0046820">
    <property type="term" value="F:4-amino-4-deoxychorismate synthase activity"/>
    <property type="evidence" value="ECO:0007669"/>
    <property type="project" value="UniProtKB-EC"/>
</dbReference>
<dbReference type="PRINTS" id="PR00095">
    <property type="entry name" value="ANTSNTHASEI"/>
</dbReference>